<protein>
    <submittedName>
        <fullName evidence="1">Uncharacterized protein</fullName>
    </submittedName>
</protein>
<dbReference type="EMBL" id="JBHSJJ010000018">
    <property type="protein sequence ID" value="MFC4874442.1"/>
    <property type="molecule type" value="Genomic_DNA"/>
</dbReference>
<organism evidence="1 2">
    <name type="scientific">Negadavirga shengliensis</name>
    <dbReference type="NCBI Taxonomy" id="1389218"/>
    <lineage>
        <taxon>Bacteria</taxon>
        <taxon>Pseudomonadati</taxon>
        <taxon>Bacteroidota</taxon>
        <taxon>Cytophagia</taxon>
        <taxon>Cytophagales</taxon>
        <taxon>Cyclobacteriaceae</taxon>
        <taxon>Negadavirga</taxon>
    </lineage>
</organism>
<comment type="caution">
    <text evidence="1">The sequence shown here is derived from an EMBL/GenBank/DDBJ whole genome shotgun (WGS) entry which is preliminary data.</text>
</comment>
<evidence type="ECO:0000313" key="1">
    <source>
        <dbReference type="EMBL" id="MFC4874442.1"/>
    </source>
</evidence>
<evidence type="ECO:0000313" key="2">
    <source>
        <dbReference type="Proteomes" id="UP001595818"/>
    </source>
</evidence>
<name>A0ABV9T7L4_9BACT</name>
<accession>A0ABV9T7L4</accession>
<keyword evidence="2" id="KW-1185">Reference proteome</keyword>
<dbReference type="Proteomes" id="UP001595818">
    <property type="component" value="Unassembled WGS sequence"/>
</dbReference>
<dbReference type="RefSeq" id="WP_377068293.1">
    <property type="nucleotide sequence ID" value="NZ_JBHSJJ010000018.1"/>
</dbReference>
<proteinExistence type="predicted"/>
<gene>
    <name evidence="1" type="ORF">ACFPFU_22250</name>
</gene>
<reference evidence="2" key="1">
    <citation type="journal article" date="2019" name="Int. J. Syst. Evol. Microbiol.">
        <title>The Global Catalogue of Microorganisms (GCM) 10K type strain sequencing project: providing services to taxonomists for standard genome sequencing and annotation.</title>
        <authorList>
            <consortium name="The Broad Institute Genomics Platform"/>
            <consortium name="The Broad Institute Genome Sequencing Center for Infectious Disease"/>
            <person name="Wu L."/>
            <person name="Ma J."/>
        </authorList>
    </citation>
    <scope>NUCLEOTIDE SEQUENCE [LARGE SCALE GENOMIC DNA]</scope>
    <source>
        <strain evidence="2">CGMCC 4.7466</strain>
    </source>
</reference>
<sequence length="99" mass="11416">MTHIAIPIPLGPGKQDINIEVTVNNQKQSLHYKVELFYWDECQNPQGHRADCISEMLAKHDPNWTVYYIGAPTDTFVPITFIEKGSRKRSENPFSLKEQ</sequence>